<evidence type="ECO:0000256" key="5">
    <source>
        <dbReference type="ARBA" id="ARBA00023136"/>
    </source>
</evidence>
<dbReference type="EMBL" id="PUGF01000005">
    <property type="protein sequence ID" value="PRC93920.1"/>
    <property type="molecule type" value="Genomic_DNA"/>
</dbReference>
<dbReference type="RefSeq" id="WP_105531194.1">
    <property type="nucleotide sequence ID" value="NZ_PUGF01000005.1"/>
</dbReference>
<evidence type="ECO:0000313" key="8">
    <source>
        <dbReference type="EMBL" id="PRC93920.1"/>
    </source>
</evidence>
<keyword evidence="7" id="KW-0732">Signal</keyword>
<reference evidence="8 9" key="1">
    <citation type="submission" date="2018-02" db="EMBL/GenBank/DDBJ databases">
        <title>Solimicrobium silvestre gen. nov., sp. nov., isolated from alpine forest soil.</title>
        <authorList>
            <person name="Margesin R."/>
            <person name="Albuquerque L."/>
            <person name="Zhang D.-C."/>
            <person name="Froufe H.J.C."/>
            <person name="Severino R."/>
            <person name="Roxo I."/>
            <person name="Egas C."/>
            <person name="Da Costa M.S."/>
        </authorList>
    </citation>
    <scope>NUCLEOTIDE SEQUENCE [LARGE SCALE GENOMIC DNA]</scope>
    <source>
        <strain evidence="8 9">S20-91</strain>
    </source>
</reference>
<dbReference type="GO" id="GO:0044781">
    <property type="term" value="P:bacterial-type flagellum organization"/>
    <property type="evidence" value="ECO:0007669"/>
    <property type="project" value="InterPro"/>
</dbReference>
<dbReference type="InterPro" id="IPR022781">
    <property type="entry name" value="Flagellar_biosynth_FliO"/>
</dbReference>
<keyword evidence="3 6" id="KW-0812">Transmembrane</keyword>
<comment type="caution">
    <text evidence="8">The sequence shown here is derived from an EMBL/GenBank/DDBJ whole genome shotgun (WGS) entry which is preliminary data.</text>
</comment>
<keyword evidence="2" id="KW-1003">Cell membrane</keyword>
<gene>
    <name evidence="8" type="ORF">S2091_1529</name>
</gene>
<evidence type="ECO:0000313" key="9">
    <source>
        <dbReference type="Proteomes" id="UP000237839"/>
    </source>
</evidence>
<feature type="chain" id="PRO_5015413449" evidence="7">
    <location>
        <begin position="28"/>
        <end position="149"/>
    </location>
</feature>
<evidence type="ECO:0000256" key="1">
    <source>
        <dbReference type="ARBA" id="ARBA00004236"/>
    </source>
</evidence>
<accession>A0A2S9H1U2</accession>
<evidence type="ECO:0000256" key="3">
    <source>
        <dbReference type="ARBA" id="ARBA00022692"/>
    </source>
</evidence>
<keyword evidence="8" id="KW-0966">Cell projection</keyword>
<sequence>MNSLKRRSIAVAGLVAVIGMQVSSAYANAVTLPANIPFKSTTVADDNLVYRAIAAFLIAGAVAFGLAWCIKNFMPSFNKKMKRDKQLERLESMRLSTRSMLVRVRWGDEELLVGESEHGVTLIGKRPMESIIAAEATLPETTKVKGSHE</sequence>
<name>A0A2S9H1U2_9BURK</name>
<protein>
    <submittedName>
        <fullName evidence="8">Flagellar biosynthesis protein, FliO</fullName>
    </submittedName>
</protein>
<dbReference type="Pfam" id="PF04347">
    <property type="entry name" value="FliO"/>
    <property type="match status" value="1"/>
</dbReference>
<evidence type="ECO:0000256" key="6">
    <source>
        <dbReference type="SAM" id="Phobius"/>
    </source>
</evidence>
<keyword evidence="9" id="KW-1185">Reference proteome</keyword>
<evidence type="ECO:0000256" key="7">
    <source>
        <dbReference type="SAM" id="SignalP"/>
    </source>
</evidence>
<proteinExistence type="predicted"/>
<dbReference type="Proteomes" id="UP000237839">
    <property type="component" value="Unassembled WGS sequence"/>
</dbReference>
<feature type="transmembrane region" description="Helical" evidence="6">
    <location>
        <begin position="51"/>
        <end position="73"/>
    </location>
</feature>
<keyword evidence="4 6" id="KW-1133">Transmembrane helix</keyword>
<keyword evidence="5 6" id="KW-0472">Membrane</keyword>
<keyword evidence="8" id="KW-0282">Flagellum</keyword>
<dbReference type="AlphaFoldDB" id="A0A2S9H1U2"/>
<comment type="subcellular location">
    <subcellularLocation>
        <location evidence="1">Cell membrane</location>
    </subcellularLocation>
</comment>
<organism evidence="8 9">
    <name type="scientific">Solimicrobium silvestre</name>
    <dbReference type="NCBI Taxonomy" id="2099400"/>
    <lineage>
        <taxon>Bacteria</taxon>
        <taxon>Pseudomonadati</taxon>
        <taxon>Pseudomonadota</taxon>
        <taxon>Betaproteobacteria</taxon>
        <taxon>Burkholderiales</taxon>
        <taxon>Oxalobacteraceae</taxon>
        <taxon>Solimicrobium</taxon>
    </lineage>
</organism>
<evidence type="ECO:0000256" key="2">
    <source>
        <dbReference type="ARBA" id="ARBA00022475"/>
    </source>
</evidence>
<feature type="signal peptide" evidence="7">
    <location>
        <begin position="1"/>
        <end position="27"/>
    </location>
</feature>
<dbReference type="GO" id="GO:0016020">
    <property type="term" value="C:membrane"/>
    <property type="evidence" value="ECO:0007669"/>
    <property type="project" value="InterPro"/>
</dbReference>
<keyword evidence="8" id="KW-0969">Cilium</keyword>
<evidence type="ECO:0000256" key="4">
    <source>
        <dbReference type="ARBA" id="ARBA00022989"/>
    </source>
</evidence>